<comment type="caution">
    <text evidence="6">The sequence shown here is derived from an EMBL/GenBank/DDBJ whole genome shotgun (WGS) entry which is preliminary data.</text>
</comment>
<protein>
    <recommendedName>
        <fullName evidence="5">Archease domain-containing protein</fullName>
    </recommendedName>
</protein>
<sequence>MTQNTHNLDRSVQHHSTIEFLDHPADVMMHCTSINIERLYETAICGMMQYAIRASPTPMSTTHGKVTLNAQTHEIMVVDLLSQFIDLLYAEQLAAVSARVCIYNDYLVCNYTAIDSAECEPLCEIKAITLCGLKVYEKDNVFHLYCIFDV</sequence>
<dbReference type="Proteomes" id="UP000031056">
    <property type="component" value="Unassembled WGS sequence"/>
</dbReference>
<reference evidence="6 7" key="1">
    <citation type="journal article" date="2014" name="MBio">
        <title>The Ordospora colligata genome; evolution of extreme reduction in microsporidia and host-to-parasite horizontal gene transfer.</title>
        <authorList>
            <person name="Pombert J.-F."/>
            <person name="Haag K.L."/>
            <person name="Beidas S."/>
            <person name="Ebert D."/>
            <person name="Keeling P.J."/>
        </authorList>
    </citation>
    <scope>NUCLEOTIDE SEQUENCE [LARGE SCALE GENOMIC DNA]</scope>
    <source>
        <strain evidence="6 7">OC4</strain>
    </source>
</reference>
<evidence type="ECO:0000313" key="6">
    <source>
        <dbReference type="EMBL" id="KHN70257.1"/>
    </source>
</evidence>
<dbReference type="Gene3D" id="3.55.10.10">
    <property type="entry name" value="Archease domain"/>
    <property type="match status" value="1"/>
</dbReference>
<evidence type="ECO:0000259" key="5">
    <source>
        <dbReference type="Pfam" id="PF01951"/>
    </source>
</evidence>
<dbReference type="InParanoid" id="A0A0B2UMK6"/>
<evidence type="ECO:0000313" key="7">
    <source>
        <dbReference type="Proteomes" id="UP000031056"/>
    </source>
</evidence>
<dbReference type="SUPFAM" id="SSF69819">
    <property type="entry name" value="MTH1598-like"/>
    <property type="match status" value="1"/>
</dbReference>
<dbReference type="EMBL" id="JOKQ01000002">
    <property type="protein sequence ID" value="KHN70257.1"/>
    <property type="molecule type" value="Genomic_DNA"/>
</dbReference>
<comment type="similarity">
    <text evidence="1">Belongs to the archease family.</text>
</comment>
<dbReference type="GO" id="GO:0008033">
    <property type="term" value="P:tRNA processing"/>
    <property type="evidence" value="ECO:0007669"/>
    <property type="project" value="UniProtKB-KW"/>
</dbReference>
<evidence type="ECO:0000256" key="1">
    <source>
        <dbReference type="ARBA" id="ARBA00007963"/>
    </source>
</evidence>
<dbReference type="GO" id="GO:0046872">
    <property type="term" value="F:metal ion binding"/>
    <property type="evidence" value="ECO:0007669"/>
    <property type="project" value="UniProtKB-KW"/>
</dbReference>
<proteinExistence type="inferred from homology"/>
<keyword evidence="4" id="KW-0106">Calcium</keyword>
<feature type="domain" description="Archease" evidence="5">
    <location>
        <begin position="19"/>
        <end position="150"/>
    </location>
</feature>
<dbReference type="Pfam" id="PF01951">
    <property type="entry name" value="Archease"/>
    <property type="match status" value="1"/>
</dbReference>
<keyword evidence="7" id="KW-1185">Reference proteome</keyword>
<dbReference type="HOGENOM" id="CLU_1740510_0_0_1"/>
<keyword evidence="3" id="KW-0479">Metal-binding</keyword>
<evidence type="ECO:0000256" key="2">
    <source>
        <dbReference type="ARBA" id="ARBA00022694"/>
    </source>
</evidence>
<dbReference type="InterPro" id="IPR036820">
    <property type="entry name" value="Archease_dom_sf"/>
</dbReference>
<accession>A0A0B2UMK6</accession>
<gene>
    <name evidence="6" type="ORF">M896_020940</name>
</gene>
<dbReference type="InterPro" id="IPR023572">
    <property type="entry name" value="Archease_dom"/>
</dbReference>
<dbReference type="GeneID" id="26261189"/>
<dbReference type="AlphaFoldDB" id="A0A0B2UMK6"/>
<dbReference type="RefSeq" id="XP_014564299.1">
    <property type="nucleotide sequence ID" value="XM_014708813.1"/>
</dbReference>
<name>A0A0B2UMK6_9MICR</name>
<dbReference type="VEuPathDB" id="MicrosporidiaDB:M896_020940"/>
<evidence type="ECO:0000256" key="4">
    <source>
        <dbReference type="ARBA" id="ARBA00022837"/>
    </source>
</evidence>
<keyword evidence="2" id="KW-0819">tRNA processing</keyword>
<organism evidence="6 7">
    <name type="scientific">Ordospora colligata OC4</name>
    <dbReference type="NCBI Taxonomy" id="1354746"/>
    <lineage>
        <taxon>Eukaryota</taxon>
        <taxon>Fungi</taxon>
        <taxon>Fungi incertae sedis</taxon>
        <taxon>Microsporidia</taxon>
        <taxon>Ordosporidae</taxon>
        <taxon>Ordospora</taxon>
    </lineage>
</organism>
<evidence type="ECO:0000256" key="3">
    <source>
        <dbReference type="ARBA" id="ARBA00022723"/>
    </source>
</evidence>
<dbReference type="OrthoDB" id="2190767at2759"/>